<protein>
    <recommendedName>
        <fullName evidence="8">Reverse transcriptase RNase H-like domain-containing protein</fullName>
    </recommendedName>
</protein>
<proteinExistence type="predicted"/>
<feature type="domain" description="Reverse transcriptase RNase H-like" evidence="8">
    <location>
        <begin position="525"/>
        <end position="624"/>
    </location>
</feature>
<dbReference type="EMBL" id="JARBHB010000003">
    <property type="protein sequence ID" value="KAJ8891066.1"/>
    <property type="molecule type" value="Genomic_DNA"/>
</dbReference>
<dbReference type="Proteomes" id="UP001159363">
    <property type="component" value="Chromosome 3"/>
</dbReference>
<organism evidence="9 10">
    <name type="scientific">Dryococelus australis</name>
    <dbReference type="NCBI Taxonomy" id="614101"/>
    <lineage>
        <taxon>Eukaryota</taxon>
        <taxon>Metazoa</taxon>
        <taxon>Ecdysozoa</taxon>
        <taxon>Arthropoda</taxon>
        <taxon>Hexapoda</taxon>
        <taxon>Insecta</taxon>
        <taxon>Pterygota</taxon>
        <taxon>Neoptera</taxon>
        <taxon>Polyneoptera</taxon>
        <taxon>Phasmatodea</taxon>
        <taxon>Verophasmatodea</taxon>
        <taxon>Anareolatae</taxon>
        <taxon>Phasmatidae</taxon>
        <taxon>Eurycanthinae</taxon>
        <taxon>Dryococelus</taxon>
    </lineage>
</organism>
<accession>A0ABQ9I3X9</accession>
<dbReference type="InterPro" id="IPR043502">
    <property type="entry name" value="DNA/RNA_pol_sf"/>
</dbReference>
<dbReference type="CDD" id="cd03788">
    <property type="entry name" value="GT20_TPS"/>
    <property type="match status" value="1"/>
</dbReference>
<dbReference type="SUPFAM" id="SSF56672">
    <property type="entry name" value="DNA/RNA polymerases"/>
    <property type="match status" value="1"/>
</dbReference>
<keyword evidence="10" id="KW-1185">Reference proteome</keyword>
<evidence type="ECO:0000256" key="6">
    <source>
        <dbReference type="ARBA" id="ARBA00022918"/>
    </source>
</evidence>
<evidence type="ECO:0000313" key="10">
    <source>
        <dbReference type="Proteomes" id="UP001159363"/>
    </source>
</evidence>
<keyword evidence="1" id="KW-0808">Transferase</keyword>
<feature type="compositionally biased region" description="Basic and acidic residues" evidence="7">
    <location>
        <begin position="662"/>
        <end position="677"/>
    </location>
</feature>
<dbReference type="InterPro" id="IPR001830">
    <property type="entry name" value="Glyco_trans_20"/>
</dbReference>
<evidence type="ECO:0000313" key="9">
    <source>
        <dbReference type="EMBL" id="KAJ8891066.1"/>
    </source>
</evidence>
<keyword evidence="5" id="KW-0378">Hydrolase</keyword>
<comment type="caution">
    <text evidence="9">The sequence shown here is derived from an EMBL/GenBank/DDBJ whole genome shotgun (WGS) entry which is preliminary data.</text>
</comment>
<evidence type="ECO:0000256" key="1">
    <source>
        <dbReference type="ARBA" id="ARBA00022679"/>
    </source>
</evidence>
<dbReference type="InterPro" id="IPR041373">
    <property type="entry name" value="RT_RNaseH"/>
</dbReference>
<evidence type="ECO:0000256" key="2">
    <source>
        <dbReference type="ARBA" id="ARBA00022695"/>
    </source>
</evidence>
<sequence length="742" mass="84925">MFWPLFHSMPDRATFSGEKWRAYERINNLFADQTVEALRRLQTDDSVSSDESNTPLIWVHDYHLTLAANGIRQSAKDLNIECKIGFFLHIPFPPWDIFRLCPWGDVILQGMLGCDMVGFHIEDYCINFVECCQRRLGCRVDRKNFLIEHGGRTVRARALPIGIPFDRFVHLAKTTPKVMFTNQKIILGVDRLDYTKGLVHRLGAFELLLERYSEHLGKVTLLQIAVPSRTDVKEYQELKEEMDQLVGHINGRFSTANWSPIRYIYACVGQDELAAFYRDAAVALVTPLRDGMNLVAKEFVACQINEPPGVLVVSPFAGAYETMLEALVCNPYELEEASEVIQRALTMPEDERTLRMNGLRRREKLNDVNQWVCRFLKSMGCVVEGMSDDSLPITMHPVTLDDFDYLDKCLFCLLQCLTMSSPINYCRAGERKCHDIWLGSKDTRPLHGVMGKLSKNRSEKTSIEYMGHVVSTEGNYPKQNLMAPLHPLLENEARWRWTPGYRAAFAALKTSFQDIKLLHQPQGEETLILQNNACLNGLGTALYQEYLDSKPLVIAYASTWLNATEQKYHNKEQECLAVNWTIRKYRFHLEGTHFILRTDSKALKWLRDLRNRKAKLGRSDLFLSRTARLGRRGQARICGPHLASSTSGNQPKRATQTSPAQDKPKPDRAASTERPLREGTLMHLQPFTLRDNVVWSCNNQPGAKWRIWISKDLCTNIFWRFQDHPDVGHPGTRETPDMSGTA</sequence>
<keyword evidence="3" id="KW-0540">Nuclease</keyword>
<feature type="region of interest" description="Disordered" evidence="7">
    <location>
        <begin position="638"/>
        <end position="677"/>
    </location>
</feature>
<dbReference type="Gene3D" id="3.40.50.2000">
    <property type="entry name" value="Glycogen Phosphorylase B"/>
    <property type="match status" value="2"/>
</dbReference>
<evidence type="ECO:0000256" key="3">
    <source>
        <dbReference type="ARBA" id="ARBA00022722"/>
    </source>
</evidence>
<keyword evidence="2" id="KW-0548">Nucleotidyltransferase</keyword>
<evidence type="ECO:0000256" key="4">
    <source>
        <dbReference type="ARBA" id="ARBA00022759"/>
    </source>
</evidence>
<feature type="compositionally biased region" description="Polar residues" evidence="7">
    <location>
        <begin position="643"/>
        <end position="660"/>
    </location>
</feature>
<dbReference type="Pfam" id="PF00982">
    <property type="entry name" value="Glyco_transf_20"/>
    <property type="match status" value="1"/>
</dbReference>
<keyword evidence="4" id="KW-0255">Endonuclease</keyword>
<evidence type="ECO:0000256" key="5">
    <source>
        <dbReference type="ARBA" id="ARBA00022801"/>
    </source>
</evidence>
<evidence type="ECO:0000259" key="8">
    <source>
        <dbReference type="Pfam" id="PF17917"/>
    </source>
</evidence>
<dbReference type="PANTHER" id="PTHR10788">
    <property type="entry name" value="TREHALOSE-6-PHOSPHATE SYNTHASE"/>
    <property type="match status" value="1"/>
</dbReference>
<name>A0ABQ9I3X9_9NEOP</name>
<keyword evidence="6" id="KW-0695">RNA-directed DNA polymerase</keyword>
<dbReference type="PANTHER" id="PTHR10788:SF106">
    <property type="entry name" value="BCDNA.GH08860"/>
    <property type="match status" value="1"/>
</dbReference>
<gene>
    <name evidence="9" type="ORF">PR048_010575</name>
</gene>
<dbReference type="Pfam" id="PF17917">
    <property type="entry name" value="RT_RNaseH"/>
    <property type="match status" value="1"/>
</dbReference>
<dbReference type="SUPFAM" id="SSF53756">
    <property type="entry name" value="UDP-Glycosyltransferase/glycogen phosphorylase"/>
    <property type="match status" value="1"/>
</dbReference>
<reference evidence="9 10" key="1">
    <citation type="submission" date="2023-02" db="EMBL/GenBank/DDBJ databases">
        <title>LHISI_Scaffold_Assembly.</title>
        <authorList>
            <person name="Stuart O.P."/>
            <person name="Cleave R."/>
            <person name="Magrath M.J.L."/>
            <person name="Mikheyev A.S."/>
        </authorList>
    </citation>
    <scope>NUCLEOTIDE SEQUENCE [LARGE SCALE GENOMIC DNA]</scope>
    <source>
        <strain evidence="9">Daus_M_001</strain>
        <tissue evidence="9">Leg muscle</tissue>
    </source>
</reference>
<evidence type="ECO:0000256" key="7">
    <source>
        <dbReference type="SAM" id="MobiDB-lite"/>
    </source>
</evidence>